<dbReference type="EMBL" id="CP006650">
    <property type="protein sequence ID" value="AGT07835.1"/>
    <property type="molecule type" value="Genomic_DNA"/>
</dbReference>
<feature type="domain" description="Lipid/polyisoprenoid-binding YceI-like" evidence="2">
    <location>
        <begin position="40"/>
        <end position="205"/>
    </location>
</feature>
<dbReference type="SUPFAM" id="SSF101874">
    <property type="entry name" value="YceI-like"/>
    <property type="match status" value="1"/>
</dbReference>
<dbReference type="Gene3D" id="2.40.128.110">
    <property type="entry name" value="Lipid/polyisoprenoid-binding, YceI-like"/>
    <property type="match status" value="1"/>
</dbReference>
<protein>
    <recommendedName>
        <fullName evidence="2">Lipid/polyisoprenoid-binding YceI-like domain-containing protein</fullName>
    </recommendedName>
</protein>
<dbReference type="eggNOG" id="COG2353">
    <property type="taxonomic scope" value="Bacteria"/>
</dbReference>
<dbReference type="PANTHER" id="PTHR34406:SF1">
    <property type="entry name" value="PROTEIN YCEI"/>
    <property type="match status" value="1"/>
</dbReference>
<feature type="signal peptide" evidence="1">
    <location>
        <begin position="1"/>
        <end position="31"/>
    </location>
</feature>
<dbReference type="KEGG" id="pami:JCM7686_0726"/>
<keyword evidence="1" id="KW-0732">Signal</keyword>
<evidence type="ECO:0000313" key="4">
    <source>
        <dbReference type="Proteomes" id="UP000015480"/>
    </source>
</evidence>
<keyword evidence="4" id="KW-1185">Reference proteome</keyword>
<dbReference type="Proteomes" id="UP000015480">
    <property type="component" value="Chromosome"/>
</dbReference>
<dbReference type="HOGENOM" id="CLU_071003_1_2_5"/>
<evidence type="ECO:0000256" key="1">
    <source>
        <dbReference type="SAM" id="SignalP"/>
    </source>
</evidence>
<accession>S5XWP0</accession>
<dbReference type="Pfam" id="PF04264">
    <property type="entry name" value="YceI"/>
    <property type="match status" value="1"/>
</dbReference>
<reference evidence="3 4" key="1">
    <citation type="journal article" date="2014" name="BMC Genomics">
        <title>Architecture and functions of a multipartite genome of the methylotrophic bacterium Paracoccus aminophilus JCM 7686, containing primary and secondary chromids.</title>
        <authorList>
            <person name="Dziewit L."/>
            <person name="Czarnecki J."/>
            <person name="Wibberg D."/>
            <person name="Radlinska M."/>
            <person name="Mrozek P."/>
            <person name="Szymczak M."/>
            <person name="Schluter A."/>
            <person name="Puhler A."/>
            <person name="Bartosik D."/>
        </authorList>
    </citation>
    <scope>NUCLEOTIDE SEQUENCE [LARGE SCALE GENOMIC DNA]</scope>
    <source>
        <strain evidence="3">JCM 7686</strain>
    </source>
</reference>
<dbReference type="InterPro" id="IPR007372">
    <property type="entry name" value="Lipid/polyisoprenoid-bd_YceI"/>
</dbReference>
<evidence type="ECO:0000259" key="2">
    <source>
        <dbReference type="SMART" id="SM00867"/>
    </source>
</evidence>
<sequence length="208" mass="22292">MSRHNMKREHMKSTLIALTAVASLMALPVLAEEGRPVAGTYNFDPDHSSARFEYSHMGFSESHGVVRGITGKITLDPAEPAKSTVEASFPISNILTVSPQLDEHLRGKDLFNSADGSSMVTFKSTKVEPKDGDEAKVTGDLTMNGVTKEVVLEVDLKKAGANPMSGKPAVGFDAETEIKRSDFNLGIFVPAVSDEVKIEISVEGAKAD</sequence>
<dbReference type="STRING" id="1367847.JCM7686_0726"/>
<dbReference type="AlphaFoldDB" id="S5XWP0"/>
<name>S5XWP0_PARAH</name>
<dbReference type="PANTHER" id="PTHR34406">
    <property type="entry name" value="PROTEIN YCEI"/>
    <property type="match status" value="1"/>
</dbReference>
<proteinExistence type="predicted"/>
<organism evidence="3 4">
    <name type="scientific">Paracoccus aminophilus JCM 7686</name>
    <dbReference type="NCBI Taxonomy" id="1367847"/>
    <lineage>
        <taxon>Bacteria</taxon>
        <taxon>Pseudomonadati</taxon>
        <taxon>Pseudomonadota</taxon>
        <taxon>Alphaproteobacteria</taxon>
        <taxon>Rhodobacterales</taxon>
        <taxon>Paracoccaceae</taxon>
        <taxon>Paracoccus</taxon>
    </lineage>
</organism>
<dbReference type="InterPro" id="IPR036761">
    <property type="entry name" value="TTHA0802/YceI-like_sf"/>
</dbReference>
<feature type="chain" id="PRO_5004534560" description="Lipid/polyisoprenoid-binding YceI-like domain-containing protein" evidence="1">
    <location>
        <begin position="32"/>
        <end position="208"/>
    </location>
</feature>
<dbReference type="PATRIC" id="fig|1367847.3.peg.677"/>
<evidence type="ECO:0000313" key="3">
    <source>
        <dbReference type="EMBL" id="AGT07835.1"/>
    </source>
</evidence>
<dbReference type="SMART" id="SM00867">
    <property type="entry name" value="YceI"/>
    <property type="match status" value="1"/>
</dbReference>
<gene>
    <name evidence="3" type="ORF">JCM7686_0726</name>
</gene>